<dbReference type="GO" id="GO:0006355">
    <property type="term" value="P:regulation of DNA-templated transcription"/>
    <property type="evidence" value="ECO:0007669"/>
    <property type="project" value="InterPro"/>
</dbReference>
<protein>
    <submittedName>
        <fullName evidence="2">MerR-like DNA binding protein</fullName>
    </submittedName>
</protein>
<dbReference type="GO" id="GO:0003677">
    <property type="term" value="F:DNA binding"/>
    <property type="evidence" value="ECO:0007669"/>
    <property type="project" value="InterPro"/>
</dbReference>
<dbReference type="OrthoDB" id="5243974at2"/>
<dbReference type="RefSeq" id="WP_121257289.1">
    <property type="nucleotide sequence ID" value="NZ_RBIL01000002.1"/>
</dbReference>
<accession>A0A660L954</accession>
<gene>
    <name evidence="2" type="ORF">C8N24_6129</name>
</gene>
<dbReference type="AlphaFoldDB" id="A0A660L954"/>
<evidence type="ECO:0000259" key="1">
    <source>
        <dbReference type="Pfam" id="PF13411"/>
    </source>
</evidence>
<feature type="domain" description="HTH merR-type" evidence="1">
    <location>
        <begin position="10"/>
        <end position="73"/>
    </location>
</feature>
<dbReference type="SUPFAM" id="SSF46955">
    <property type="entry name" value="Putative DNA-binding domain"/>
    <property type="match status" value="1"/>
</dbReference>
<dbReference type="Proteomes" id="UP000278962">
    <property type="component" value="Unassembled WGS sequence"/>
</dbReference>
<dbReference type="Pfam" id="PF13411">
    <property type="entry name" value="MerR_1"/>
    <property type="match status" value="1"/>
</dbReference>
<dbReference type="InterPro" id="IPR009061">
    <property type="entry name" value="DNA-bd_dom_put_sf"/>
</dbReference>
<keyword evidence="3" id="KW-1185">Reference proteome</keyword>
<dbReference type="Gene3D" id="1.10.1660.10">
    <property type="match status" value="1"/>
</dbReference>
<proteinExistence type="predicted"/>
<comment type="caution">
    <text evidence="2">The sequence shown here is derived from an EMBL/GenBank/DDBJ whole genome shotgun (WGS) entry which is preliminary data.</text>
</comment>
<organism evidence="2 3">
    <name type="scientific">Solirubrobacter pauli</name>
    <dbReference type="NCBI Taxonomy" id="166793"/>
    <lineage>
        <taxon>Bacteria</taxon>
        <taxon>Bacillati</taxon>
        <taxon>Actinomycetota</taxon>
        <taxon>Thermoleophilia</taxon>
        <taxon>Solirubrobacterales</taxon>
        <taxon>Solirubrobacteraceae</taxon>
        <taxon>Solirubrobacter</taxon>
    </lineage>
</organism>
<sequence length="135" mass="14774">MKTHGELLAGAVGELAGVSGTTIGQWARWGYIRASRSTGDPHVYAFEDAVEALMVKALLDRGVSRPMVRRAVAHLGDYGDWPLSEARLATAEGGRRPKIVLREDDGAYALTPRGWQRMVAPPPLEDVRLRLRRAG</sequence>
<dbReference type="InterPro" id="IPR000551">
    <property type="entry name" value="MerR-type_HTH_dom"/>
</dbReference>
<evidence type="ECO:0000313" key="3">
    <source>
        <dbReference type="Proteomes" id="UP000278962"/>
    </source>
</evidence>
<reference evidence="2 3" key="1">
    <citation type="submission" date="2018-10" db="EMBL/GenBank/DDBJ databases">
        <title>Genomic Encyclopedia of Archaeal and Bacterial Type Strains, Phase II (KMG-II): from individual species to whole genera.</title>
        <authorList>
            <person name="Goeker M."/>
        </authorList>
    </citation>
    <scope>NUCLEOTIDE SEQUENCE [LARGE SCALE GENOMIC DNA]</scope>
    <source>
        <strain evidence="2 3">DSM 14954</strain>
    </source>
</reference>
<dbReference type="EMBL" id="RBIL01000002">
    <property type="protein sequence ID" value="RKQ88090.1"/>
    <property type="molecule type" value="Genomic_DNA"/>
</dbReference>
<name>A0A660L954_9ACTN</name>
<evidence type="ECO:0000313" key="2">
    <source>
        <dbReference type="EMBL" id="RKQ88090.1"/>
    </source>
</evidence>